<name>A0A4Y5SNA7_9EURY</name>
<protein>
    <submittedName>
        <fullName evidence="3">Tetratricopeptide repeat protein</fullName>
    </submittedName>
</protein>
<evidence type="ECO:0000256" key="2">
    <source>
        <dbReference type="ARBA" id="ARBA00022803"/>
    </source>
</evidence>
<dbReference type="Proteomes" id="UP000306007">
    <property type="component" value="Chromosome"/>
</dbReference>
<dbReference type="InterPro" id="IPR019734">
    <property type="entry name" value="TPR_rpt"/>
</dbReference>
<sequence>MGEYLREIRYEALRQEIDNKRGKDAPERCRALEKWVKSDYVDKRRYKDLQELVRPEGITVKEFLAKGFSEYSLKDLEKAYEEVWQREKLIYADGYIKLLISIADYQLEKHRDNSGDDGITKLLDEIFSSIKGTTPEKLAAEYYIKAARVATSVSLIYFPQQDCPEEAERYLQLAVELEKKAIELGVVPEYHSITLNNLGTHYYETNRPEKALPVLKKALEYARTPDERGLVLHNLALTYADLGMKKEAVDCMVKSICIHYSTKHDFGDVSLYDEAIERIIKMTGNTNTDIYTMKVALDLVSGNLSAEEAKKILEQIDRDKWPLTDTLLSILNREERVLSSEIAECTKLLQDVAKISDKENVSKLQESQRGEKRGIQKE</sequence>
<evidence type="ECO:0000313" key="3">
    <source>
        <dbReference type="EMBL" id="QDA32396.1"/>
    </source>
</evidence>
<dbReference type="KEGG" id="tic:FH039_06605"/>
<keyword evidence="2" id="KW-0802">TPR repeat</keyword>
<dbReference type="EMBL" id="CP040846">
    <property type="protein sequence ID" value="QDA32396.1"/>
    <property type="molecule type" value="Genomic_DNA"/>
</dbReference>
<dbReference type="PANTHER" id="PTHR45641">
    <property type="entry name" value="TETRATRICOPEPTIDE REPEAT PROTEIN (AFU_ORTHOLOGUE AFUA_6G03870)"/>
    <property type="match status" value="1"/>
</dbReference>
<proteinExistence type="predicted"/>
<organism evidence="3 4">
    <name type="scientific">Thermococcus indicus</name>
    <dbReference type="NCBI Taxonomy" id="2586643"/>
    <lineage>
        <taxon>Archaea</taxon>
        <taxon>Methanobacteriati</taxon>
        <taxon>Methanobacteriota</taxon>
        <taxon>Thermococci</taxon>
        <taxon>Thermococcales</taxon>
        <taxon>Thermococcaceae</taxon>
        <taxon>Thermococcus</taxon>
    </lineage>
</organism>
<keyword evidence="1" id="KW-0677">Repeat</keyword>
<dbReference type="SUPFAM" id="SSF48452">
    <property type="entry name" value="TPR-like"/>
    <property type="match status" value="1"/>
</dbReference>
<reference evidence="3 4" key="1">
    <citation type="submission" date="2019-06" db="EMBL/GenBank/DDBJ databases">
        <title>Thermococcus indicus sp. nov., a Fe(III)-reducing hyperthermophilic archaeon isolated from the Onnuri vent field of the Central Indian Ocean ridge.</title>
        <authorList>
            <person name="Lim J.K."/>
            <person name="Kim Y.J."/>
            <person name="Kwon K.K."/>
        </authorList>
    </citation>
    <scope>NUCLEOTIDE SEQUENCE [LARGE SCALE GENOMIC DNA]</scope>
    <source>
        <strain evidence="3 4">IOH1</strain>
    </source>
</reference>
<gene>
    <name evidence="3" type="ORF">FH039_06605</name>
</gene>
<dbReference type="SMART" id="SM00028">
    <property type="entry name" value="TPR"/>
    <property type="match status" value="2"/>
</dbReference>
<evidence type="ECO:0000256" key="1">
    <source>
        <dbReference type="ARBA" id="ARBA00022737"/>
    </source>
</evidence>
<dbReference type="OrthoDB" id="101849at2157"/>
<dbReference type="Gene3D" id="1.25.40.10">
    <property type="entry name" value="Tetratricopeptide repeat domain"/>
    <property type="match status" value="1"/>
</dbReference>
<evidence type="ECO:0000313" key="4">
    <source>
        <dbReference type="Proteomes" id="UP000306007"/>
    </source>
</evidence>
<keyword evidence="4" id="KW-1185">Reference proteome</keyword>
<accession>A0A4Y5SNA7</accession>
<dbReference type="Pfam" id="PF13424">
    <property type="entry name" value="TPR_12"/>
    <property type="match status" value="1"/>
</dbReference>
<dbReference type="AlphaFoldDB" id="A0A4Y5SNA7"/>
<dbReference type="InterPro" id="IPR011990">
    <property type="entry name" value="TPR-like_helical_dom_sf"/>
</dbReference>